<protein>
    <submittedName>
        <fullName evidence="2">Uncharacterized protein</fullName>
    </submittedName>
</protein>
<accession>A0A838CL11</accession>
<name>A0A838CL11_9CORY</name>
<dbReference type="EMBL" id="JABFEE010000009">
    <property type="protein sequence ID" value="MBA1835784.1"/>
    <property type="molecule type" value="Genomic_DNA"/>
</dbReference>
<dbReference type="Proteomes" id="UP000581408">
    <property type="component" value="Unassembled WGS sequence"/>
</dbReference>
<reference evidence="2 3" key="1">
    <citation type="submission" date="2020-05" db="EMBL/GenBank/DDBJ databases">
        <title>Descriptions of Corynebacterium xxxx sp. nov., Corynebacterium yyyy sp. nov. and Corynebacterium zzzz sp. nov.</title>
        <authorList>
            <person name="Zhang G."/>
        </authorList>
    </citation>
    <scope>NUCLEOTIDE SEQUENCE [LARGE SCALE GENOMIC DNA]</scope>
    <source>
        <strain evidence="3">zg-915</strain>
    </source>
</reference>
<comment type="caution">
    <text evidence="2">The sequence shown here is derived from an EMBL/GenBank/DDBJ whole genome shotgun (WGS) entry which is preliminary data.</text>
</comment>
<feature type="region of interest" description="Disordered" evidence="1">
    <location>
        <begin position="1"/>
        <end position="28"/>
    </location>
</feature>
<evidence type="ECO:0000313" key="2">
    <source>
        <dbReference type="EMBL" id="MBA1835784.1"/>
    </source>
</evidence>
<evidence type="ECO:0000313" key="3">
    <source>
        <dbReference type="Proteomes" id="UP000581408"/>
    </source>
</evidence>
<organism evidence="2 3">
    <name type="scientific">Corynebacterium wankanglinii</name>
    <dbReference type="NCBI Taxonomy" id="2735136"/>
    <lineage>
        <taxon>Bacteria</taxon>
        <taxon>Bacillati</taxon>
        <taxon>Actinomycetota</taxon>
        <taxon>Actinomycetes</taxon>
        <taxon>Mycobacteriales</taxon>
        <taxon>Corynebacteriaceae</taxon>
        <taxon>Corynebacterium</taxon>
    </lineage>
</organism>
<gene>
    <name evidence="2" type="ORF">HMC16_08650</name>
</gene>
<evidence type="ECO:0000256" key="1">
    <source>
        <dbReference type="SAM" id="MobiDB-lite"/>
    </source>
</evidence>
<sequence>MTDSPTRVPPQNEVLGTGEIDAPAIDRDPANRHKLGTFGLESRGFNIHGEQCAVDKLALLRRGKP</sequence>
<dbReference type="AlphaFoldDB" id="A0A838CL11"/>
<proteinExistence type="predicted"/>